<dbReference type="SUPFAM" id="SSF158472">
    <property type="entry name" value="HAMP domain-like"/>
    <property type="match status" value="1"/>
</dbReference>
<sequence length="735" mass="84548">MVALIVLTLIESYFLQAEASSSIANNILILVVFNIIIILLFVLIILITRNLVKVYNERKSKIIGSKFQTKLIIAFLILSLVPSILLFMVASKLFTFSIGNWFNLKTEQTLQYSMDIARNYYSEFENRAVSKTKNIEHFIKSRNLYLKENRQHLQTLIQNKVAEYNLAGIIIYDNNLKEIASEIDSSLLSDSSKINYRNLIQKSIDGEKVTEIHMAQWHKRFMVIVLPLTQIVNKEVTIWGYILTLTSADKNSLSHVETIKKTYEDYKQQSFLKLPVSANYYITFLLISLLILFSAIWLGFYMARGITIPIQQLAEGTRRIAEGDLNFKIGVRATDEIALLVNSFNTMTEELNDSRVDIQQANEILKKTNIELDRRRNYIETILENIGAGVISIDKKGRITTFNKAAESILHLHNENIFGLNYKDAFDYSYHEPIRKLIQKMNAQNHNSIEEQIDLRVGDNNVTLLFNIQVLAGISKKYGGMVIVFEDLTHLFKAQKVAAWKEVAQGIAHEIKNPLTPIQLNTQRLKKKYYENREDFARVFDESINIISQEVESMKELINEFIRFSRMPTPNPRLTSLHKIIDDILISYSEHEKNIQIRKSFDPNLEQLFIDPEQIRRVLINLFENATDAIDEGGTIQIHTKILDEKNLIRIEFSDNGVGISSADREKLFLPHFTTKKRGTGLGLAIVNRIIFDHNGTIKFQDNYPKGTSFIIDLPYSQTTLEVKNSIPKPFSDMS</sequence>
<dbReference type="EC" id="2.7.13.3" evidence="3"/>
<dbReference type="EMBL" id="UINC01007386">
    <property type="protein sequence ID" value="SVA33029.1"/>
    <property type="molecule type" value="Genomic_DNA"/>
</dbReference>
<dbReference type="Gene3D" id="1.10.287.130">
    <property type="match status" value="1"/>
</dbReference>
<protein>
    <recommendedName>
        <fullName evidence="3">histidine kinase</fullName>
        <ecNumber evidence="3">2.7.13.3</ecNumber>
    </recommendedName>
</protein>
<evidence type="ECO:0000259" key="16">
    <source>
        <dbReference type="PROSITE" id="PS50112"/>
    </source>
</evidence>
<keyword evidence="9" id="KW-0418">Kinase</keyword>
<feature type="domain" description="HAMP" evidence="17">
    <location>
        <begin position="304"/>
        <end position="356"/>
    </location>
</feature>
<comment type="subcellular location">
    <subcellularLocation>
        <location evidence="2">Cell membrane</location>
        <topology evidence="2">Multi-pass membrane protein</topology>
    </subcellularLocation>
</comment>
<dbReference type="GO" id="GO:0000155">
    <property type="term" value="F:phosphorelay sensor kinase activity"/>
    <property type="evidence" value="ECO:0007669"/>
    <property type="project" value="InterPro"/>
</dbReference>
<comment type="catalytic activity">
    <reaction evidence="1">
        <text>ATP + protein L-histidine = ADP + protein N-phospho-L-histidine.</text>
        <dbReference type="EC" id="2.7.13.3"/>
    </reaction>
</comment>
<dbReference type="SUPFAM" id="SSF47384">
    <property type="entry name" value="Homodimeric domain of signal transducing histidine kinase"/>
    <property type="match status" value="1"/>
</dbReference>
<dbReference type="PROSITE" id="PS50112">
    <property type="entry name" value="PAS"/>
    <property type="match status" value="1"/>
</dbReference>
<dbReference type="PANTHER" id="PTHR43065">
    <property type="entry name" value="SENSOR HISTIDINE KINASE"/>
    <property type="match status" value="1"/>
</dbReference>
<dbReference type="CDD" id="cd00130">
    <property type="entry name" value="PAS"/>
    <property type="match status" value="1"/>
</dbReference>
<dbReference type="InterPro" id="IPR013767">
    <property type="entry name" value="PAS_fold"/>
</dbReference>
<dbReference type="SUPFAM" id="SSF55874">
    <property type="entry name" value="ATPase domain of HSP90 chaperone/DNA topoisomerase II/histidine kinase"/>
    <property type="match status" value="1"/>
</dbReference>
<dbReference type="InterPro" id="IPR003594">
    <property type="entry name" value="HATPase_dom"/>
</dbReference>
<evidence type="ECO:0000256" key="4">
    <source>
        <dbReference type="ARBA" id="ARBA00022475"/>
    </source>
</evidence>
<dbReference type="NCBIfam" id="TIGR00229">
    <property type="entry name" value="sensory_box"/>
    <property type="match status" value="1"/>
</dbReference>
<dbReference type="InterPro" id="IPR004358">
    <property type="entry name" value="Sig_transdc_His_kin-like_C"/>
</dbReference>
<dbReference type="Pfam" id="PF00672">
    <property type="entry name" value="HAMP"/>
    <property type="match status" value="1"/>
</dbReference>
<dbReference type="SMART" id="SM00388">
    <property type="entry name" value="HisKA"/>
    <property type="match status" value="1"/>
</dbReference>
<dbReference type="SMART" id="SM00091">
    <property type="entry name" value="PAS"/>
    <property type="match status" value="1"/>
</dbReference>
<dbReference type="PIRSF" id="PIRSF037532">
    <property type="entry name" value="STHK_NtrY"/>
    <property type="match status" value="1"/>
</dbReference>
<dbReference type="SMART" id="SM00304">
    <property type="entry name" value="HAMP"/>
    <property type="match status" value="1"/>
</dbReference>
<keyword evidence="8" id="KW-0547">Nucleotide-binding</keyword>
<feature type="transmembrane region" description="Helical" evidence="14">
    <location>
        <begin position="27"/>
        <end position="48"/>
    </location>
</feature>
<dbReference type="Gene3D" id="3.30.565.10">
    <property type="entry name" value="Histidine kinase-like ATPase, C-terminal domain"/>
    <property type="match status" value="1"/>
</dbReference>
<name>A0A381UY03_9ZZZZ</name>
<evidence type="ECO:0000256" key="5">
    <source>
        <dbReference type="ARBA" id="ARBA00022553"/>
    </source>
</evidence>
<feature type="transmembrane region" description="Helical" evidence="14">
    <location>
        <begin position="69"/>
        <end position="90"/>
    </location>
</feature>
<dbReference type="SUPFAM" id="SSF55785">
    <property type="entry name" value="PYP-like sensor domain (PAS domain)"/>
    <property type="match status" value="1"/>
</dbReference>
<evidence type="ECO:0000256" key="9">
    <source>
        <dbReference type="ARBA" id="ARBA00022777"/>
    </source>
</evidence>
<evidence type="ECO:0000256" key="14">
    <source>
        <dbReference type="SAM" id="Phobius"/>
    </source>
</evidence>
<dbReference type="InterPro" id="IPR003661">
    <property type="entry name" value="HisK_dim/P_dom"/>
</dbReference>
<evidence type="ECO:0000256" key="6">
    <source>
        <dbReference type="ARBA" id="ARBA00022679"/>
    </source>
</evidence>
<keyword evidence="12" id="KW-0902">Two-component regulatory system</keyword>
<keyword evidence="7 14" id="KW-0812">Transmembrane</keyword>
<dbReference type="AlphaFoldDB" id="A0A381UY03"/>
<keyword evidence="6" id="KW-0808">Transferase</keyword>
<dbReference type="Gene3D" id="3.30.450.20">
    <property type="entry name" value="PAS domain"/>
    <property type="match status" value="1"/>
</dbReference>
<dbReference type="Gene3D" id="6.10.340.10">
    <property type="match status" value="1"/>
</dbReference>
<feature type="domain" description="PAS" evidence="16">
    <location>
        <begin position="375"/>
        <end position="445"/>
    </location>
</feature>
<evidence type="ECO:0000256" key="8">
    <source>
        <dbReference type="ARBA" id="ARBA00022741"/>
    </source>
</evidence>
<dbReference type="Pfam" id="PF02518">
    <property type="entry name" value="HATPase_c"/>
    <property type="match status" value="1"/>
</dbReference>
<accession>A0A381UY03</accession>
<evidence type="ECO:0000256" key="13">
    <source>
        <dbReference type="ARBA" id="ARBA00023136"/>
    </source>
</evidence>
<dbReference type="InterPro" id="IPR000014">
    <property type="entry name" value="PAS"/>
</dbReference>
<proteinExistence type="predicted"/>
<keyword evidence="4" id="KW-1003">Cell membrane</keyword>
<dbReference type="CDD" id="cd06225">
    <property type="entry name" value="HAMP"/>
    <property type="match status" value="1"/>
</dbReference>
<gene>
    <name evidence="18" type="ORF">METZ01_LOCUS85883</name>
</gene>
<dbReference type="PROSITE" id="PS50109">
    <property type="entry name" value="HIS_KIN"/>
    <property type="match status" value="1"/>
</dbReference>
<dbReference type="SMART" id="SM00387">
    <property type="entry name" value="HATPase_c"/>
    <property type="match status" value="1"/>
</dbReference>
<dbReference type="InterPro" id="IPR035965">
    <property type="entry name" value="PAS-like_dom_sf"/>
</dbReference>
<dbReference type="Pfam" id="PF00989">
    <property type="entry name" value="PAS"/>
    <property type="match status" value="1"/>
</dbReference>
<dbReference type="InterPro" id="IPR005467">
    <property type="entry name" value="His_kinase_dom"/>
</dbReference>
<dbReference type="Pfam" id="PF00512">
    <property type="entry name" value="HisKA"/>
    <property type="match status" value="1"/>
</dbReference>
<reference evidence="18" key="1">
    <citation type="submission" date="2018-05" db="EMBL/GenBank/DDBJ databases">
        <authorList>
            <person name="Lanie J.A."/>
            <person name="Ng W.-L."/>
            <person name="Kazmierczak K.M."/>
            <person name="Andrzejewski T.M."/>
            <person name="Davidsen T.M."/>
            <person name="Wayne K.J."/>
            <person name="Tettelin H."/>
            <person name="Glass J.I."/>
            <person name="Rusch D."/>
            <person name="Podicherti R."/>
            <person name="Tsui H.-C.T."/>
            <person name="Winkler M.E."/>
        </authorList>
    </citation>
    <scope>NUCLEOTIDE SEQUENCE</scope>
</reference>
<organism evidence="18">
    <name type="scientific">marine metagenome</name>
    <dbReference type="NCBI Taxonomy" id="408172"/>
    <lineage>
        <taxon>unclassified sequences</taxon>
        <taxon>metagenomes</taxon>
        <taxon>ecological metagenomes</taxon>
    </lineage>
</organism>
<feature type="domain" description="Histidine kinase" evidence="15">
    <location>
        <begin position="506"/>
        <end position="718"/>
    </location>
</feature>
<dbReference type="Pfam" id="PF19312">
    <property type="entry name" value="NtrY_N"/>
    <property type="match status" value="1"/>
</dbReference>
<keyword evidence="13 14" id="KW-0472">Membrane</keyword>
<evidence type="ECO:0000259" key="15">
    <source>
        <dbReference type="PROSITE" id="PS50109"/>
    </source>
</evidence>
<evidence type="ECO:0000256" key="7">
    <source>
        <dbReference type="ARBA" id="ARBA00022692"/>
    </source>
</evidence>
<keyword evidence="11 14" id="KW-1133">Transmembrane helix</keyword>
<dbReference type="InterPro" id="IPR036890">
    <property type="entry name" value="HATPase_C_sf"/>
</dbReference>
<dbReference type="InterPro" id="IPR036097">
    <property type="entry name" value="HisK_dim/P_sf"/>
</dbReference>
<evidence type="ECO:0000256" key="10">
    <source>
        <dbReference type="ARBA" id="ARBA00022840"/>
    </source>
</evidence>
<keyword evidence="10" id="KW-0067">ATP-binding</keyword>
<dbReference type="GO" id="GO:0005524">
    <property type="term" value="F:ATP binding"/>
    <property type="evidence" value="ECO:0007669"/>
    <property type="project" value="UniProtKB-KW"/>
</dbReference>
<dbReference type="InterPro" id="IPR017232">
    <property type="entry name" value="NtrY"/>
</dbReference>
<evidence type="ECO:0000256" key="11">
    <source>
        <dbReference type="ARBA" id="ARBA00022989"/>
    </source>
</evidence>
<dbReference type="InterPro" id="IPR003660">
    <property type="entry name" value="HAMP_dom"/>
</dbReference>
<dbReference type="CDD" id="cd00082">
    <property type="entry name" value="HisKA"/>
    <property type="match status" value="1"/>
</dbReference>
<dbReference type="GO" id="GO:0005886">
    <property type="term" value="C:plasma membrane"/>
    <property type="evidence" value="ECO:0007669"/>
    <property type="project" value="UniProtKB-SubCell"/>
</dbReference>
<dbReference type="InterPro" id="IPR045671">
    <property type="entry name" value="NtrY-like_N"/>
</dbReference>
<dbReference type="PROSITE" id="PS50885">
    <property type="entry name" value="HAMP"/>
    <property type="match status" value="1"/>
</dbReference>
<dbReference type="PRINTS" id="PR00344">
    <property type="entry name" value="BCTRLSENSOR"/>
</dbReference>
<dbReference type="GO" id="GO:0006355">
    <property type="term" value="P:regulation of DNA-templated transcription"/>
    <property type="evidence" value="ECO:0007669"/>
    <property type="project" value="InterPro"/>
</dbReference>
<evidence type="ECO:0000256" key="3">
    <source>
        <dbReference type="ARBA" id="ARBA00012438"/>
    </source>
</evidence>
<evidence type="ECO:0000259" key="17">
    <source>
        <dbReference type="PROSITE" id="PS50885"/>
    </source>
</evidence>
<keyword evidence="5" id="KW-0597">Phosphoprotein</keyword>
<feature type="transmembrane region" description="Helical" evidence="14">
    <location>
        <begin position="280"/>
        <end position="303"/>
    </location>
</feature>
<dbReference type="PANTHER" id="PTHR43065:SF46">
    <property type="entry name" value="C4-DICARBOXYLATE TRANSPORT SENSOR PROTEIN DCTB"/>
    <property type="match status" value="1"/>
</dbReference>
<evidence type="ECO:0000256" key="2">
    <source>
        <dbReference type="ARBA" id="ARBA00004651"/>
    </source>
</evidence>
<evidence type="ECO:0000313" key="18">
    <source>
        <dbReference type="EMBL" id="SVA33029.1"/>
    </source>
</evidence>
<evidence type="ECO:0000256" key="1">
    <source>
        <dbReference type="ARBA" id="ARBA00000085"/>
    </source>
</evidence>
<evidence type="ECO:0000256" key="12">
    <source>
        <dbReference type="ARBA" id="ARBA00023012"/>
    </source>
</evidence>